<dbReference type="GO" id="GO:0000723">
    <property type="term" value="P:telomere maintenance"/>
    <property type="evidence" value="ECO:0007669"/>
    <property type="project" value="InterPro"/>
</dbReference>
<dbReference type="AlphaFoldDB" id="A0A1F6M5Z1"/>
<reference evidence="3 4" key="1">
    <citation type="journal article" date="2016" name="Nat. Commun.">
        <title>Thousands of microbial genomes shed light on interconnected biogeochemical processes in an aquifer system.</title>
        <authorList>
            <person name="Anantharaman K."/>
            <person name="Brown C.T."/>
            <person name="Hug L.A."/>
            <person name="Sharon I."/>
            <person name="Castelle C.J."/>
            <person name="Probst A.J."/>
            <person name="Thomas B.C."/>
            <person name="Singh A."/>
            <person name="Wilkins M.J."/>
            <person name="Karaoz U."/>
            <person name="Brodie E.L."/>
            <person name="Williams K.H."/>
            <person name="Hubbard S.S."/>
            <person name="Banfield J.F."/>
        </authorList>
    </citation>
    <scope>NUCLEOTIDE SEQUENCE [LARGE SCALE GENOMIC DNA]</scope>
</reference>
<evidence type="ECO:0000259" key="2">
    <source>
        <dbReference type="Pfam" id="PF13538"/>
    </source>
</evidence>
<dbReference type="InterPro" id="IPR027417">
    <property type="entry name" value="P-loop_NTPase"/>
</dbReference>
<gene>
    <name evidence="3" type="ORF">A3B90_00540</name>
</gene>
<dbReference type="Gene3D" id="3.40.50.300">
    <property type="entry name" value="P-loop containing nucleotide triphosphate hydrolases"/>
    <property type="match status" value="2"/>
</dbReference>
<dbReference type="Proteomes" id="UP000178742">
    <property type="component" value="Unassembled WGS sequence"/>
</dbReference>
<dbReference type="InterPro" id="IPR027785">
    <property type="entry name" value="UvrD-like_helicase_C"/>
</dbReference>
<dbReference type="SUPFAM" id="SSF52540">
    <property type="entry name" value="P-loop containing nucleoside triphosphate hydrolases"/>
    <property type="match status" value="2"/>
</dbReference>
<dbReference type="InterPro" id="IPR010285">
    <property type="entry name" value="DNA_helicase_pif1-like_DEAD"/>
</dbReference>
<evidence type="ECO:0000313" key="4">
    <source>
        <dbReference type="Proteomes" id="UP000178742"/>
    </source>
</evidence>
<evidence type="ECO:0000259" key="1">
    <source>
        <dbReference type="Pfam" id="PF05970"/>
    </source>
</evidence>
<dbReference type="EMBL" id="MFPX01000007">
    <property type="protein sequence ID" value="OGH67062.1"/>
    <property type="molecule type" value="Genomic_DNA"/>
</dbReference>
<sequence length="444" mass="50489">MSSKNIKITDEFAQALDLMENTDKHIFLTGRAGTGKSTLLHLFREKSKKNLAVLAPTGVAAVNVKGQTIHSFFGFKPDITYEKVKRVDKGDELYGRLETLIIDEISMVRADLMDCVDKFLRLNGPFRDRPFGGVQMILIGDLYQLPPVVTGDERTIFASRYETPYFFSANAFAYDQADLFGKDMSLTCIELSEVFRQTDVEFIEILNAVRDNTIEDHHLTRMNSRVVEKEKIKRGEMEMYLTTTNAEAAAINERELAKLSTDEFVFSAKTEGKFDAKSMPTEADLAVKIGAQIMMLNNDSGGRWINGTVGKVERIEYDSDFAAYCVYARLTDGELVKIFPHTWDMYAYHFDNAANHIESEQIGSFRQYPFRLAWAVTIHKAQGKTFDRVVLDLGRGTFSPGQLYVALSRCRTLEGLTLVKPVQRRHAFIDMRIEKFLQKVYTTL</sequence>
<comment type="caution">
    <text evidence="3">The sequence shown here is derived from an EMBL/GenBank/DDBJ whole genome shotgun (WGS) entry which is preliminary data.</text>
</comment>
<accession>A0A1F6M5Z1</accession>
<organism evidence="3 4">
    <name type="scientific">Candidatus Magasanikbacteria bacterium RIFCSPHIGHO2_02_FULL_41_13</name>
    <dbReference type="NCBI Taxonomy" id="1798676"/>
    <lineage>
        <taxon>Bacteria</taxon>
        <taxon>Candidatus Magasanikiibacteriota</taxon>
    </lineage>
</organism>
<dbReference type="PANTHER" id="PTHR47642:SF7">
    <property type="entry name" value="ATP-DEPENDENT DNA HELICASE PIF1"/>
    <property type="match status" value="1"/>
</dbReference>
<evidence type="ECO:0000313" key="3">
    <source>
        <dbReference type="EMBL" id="OGH67062.1"/>
    </source>
</evidence>
<dbReference type="GO" id="GO:0006281">
    <property type="term" value="P:DNA repair"/>
    <property type="evidence" value="ECO:0007669"/>
    <property type="project" value="InterPro"/>
</dbReference>
<feature type="domain" description="DNA helicase Pif1-like DEAD-box helicase" evidence="1">
    <location>
        <begin position="18"/>
        <end position="217"/>
    </location>
</feature>
<dbReference type="Pfam" id="PF05970">
    <property type="entry name" value="PIF1"/>
    <property type="match status" value="1"/>
</dbReference>
<dbReference type="InterPro" id="IPR051055">
    <property type="entry name" value="PIF1_helicase"/>
</dbReference>
<dbReference type="GO" id="GO:0003678">
    <property type="term" value="F:DNA helicase activity"/>
    <property type="evidence" value="ECO:0007669"/>
    <property type="project" value="InterPro"/>
</dbReference>
<name>A0A1F6M5Z1_9BACT</name>
<dbReference type="FunFam" id="3.40.50.300:FF:001498">
    <property type="entry name" value="ATP-dependent DNA helicase"/>
    <property type="match status" value="1"/>
</dbReference>
<dbReference type="CDD" id="cd18809">
    <property type="entry name" value="SF1_C_RecD"/>
    <property type="match status" value="1"/>
</dbReference>
<dbReference type="STRING" id="1798676.A3B90_00540"/>
<protein>
    <submittedName>
        <fullName evidence="3">Uncharacterized protein</fullName>
    </submittedName>
</protein>
<feature type="domain" description="UvrD-like helicase C-terminal" evidence="2">
    <location>
        <begin position="372"/>
        <end position="412"/>
    </location>
</feature>
<dbReference type="PANTHER" id="PTHR47642">
    <property type="entry name" value="ATP-DEPENDENT DNA HELICASE"/>
    <property type="match status" value="1"/>
</dbReference>
<dbReference type="Pfam" id="PF13538">
    <property type="entry name" value="UvrD_C_2"/>
    <property type="match status" value="1"/>
</dbReference>
<proteinExistence type="predicted"/>